<dbReference type="EMBL" id="PFAG01000022">
    <property type="protein sequence ID" value="PIR98312.1"/>
    <property type="molecule type" value="Genomic_DNA"/>
</dbReference>
<evidence type="ECO:0000313" key="3">
    <source>
        <dbReference type="Proteomes" id="UP000230776"/>
    </source>
</evidence>
<accession>A0A2H0VGT0</accession>
<reference evidence="3" key="1">
    <citation type="submission" date="2017-09" db="EMBL/GenBank/DDBJ databases">
        <title>Depth-based differentiation of microbial function through sediment-hosted aquifers and enrichment of novel symbionts in the deep terrestrial subsurface.</title>
        <authorList>
            <person name="Probst A.J."/>
            <person name="Ladd B."/>
            <person name="Jarett J.K."/>
            <person name="Geller-Mcgrath D.E."/>
            <person name="Sieber C.M.K."/>
            <person name="Emerson J.B."/>
            <person name="Anantharaman K."/>
            <person name="Thomas B.C."/>
            <person name="Malmstrom R."/>
            <person name="Stieglmeier M."/>
            <person name="Klingl A."/>
            <person name="Woyke T."/>
            <person name="Ryan C.M."/>
            <person name="Banfield J.F."/>
        </authorList>
    </citation>
    <scope>NUCLEOTIDE SEQUENCE [LARGE SCALE GENOMIC DNA]</scope>
</reference>
<dbReference type="Proteomes" id="UP000230776">
    <property type="component" value="Unassembled WGS sequence"/>
</dbReference>
<protein>
    <recommendedName>
        <fullName evidence="4">DUF5667 domain-containing protein</fullName>
    </recommendedName>
</protein>
<evidence type="ECO:0008006" key="4">
    <source>
        <dbReference type="Google" id="ProtNLM"/>
    </source>
</evidence>
<name>A0A2H0VGT0_9BACT</name>
<evidence type="ECO:0000313" key="2">
    <source>
        <dbReference type="EMBL" id="PIR98312.1"/>
    </source>
</evidence>
<comment type="caution">
    <text evidence="2">The sequence shown here is derived from an EMBL/GenBank/DDBJ whole genome shotgun (WGS) entry which is preliminary data.</text>
</comment>
<evidence type="ECO:0000256" key="1">
    <source>
        <dbReference type="SAM" id="SignalP"/>
    </source>
</evidence>
<feature type="signal peptide" evidence="1">
    <location>
        <begin position="1"/>
        <end position="23"/>
    </location>
</feature>
<dbReference type="AlphaFoldDB" id="A0A2H0VGT0"/>
<keyword evidence="1" id="KW-0732">Signal</keyword>
<organism evidence="2 3">
    <name type="scientific">Candidatus Colwellbacteria bacterium CG10_big_fil_rev_8_21_14_0_10_41_28</name>
    <dbReference type="NCBI Taxonomy" id="1974539"/>
    <lineage>
        <taxon>Bacteria</taxon>
        <taxon>Candidatus Colwelliibacteriota</taxon>
    </lineage>
</organism>
<proteinExistence type="predicted"/>
<sequence length="317" mass="35336">MIKNIFKLMMVAMVLLGPVSAYAQTPDLFNKLAVAEDLSEQERLVKKVSLTENALNQAVARVEKIETDLNALTFAENSKETTSRQAFLADMESHKNFYNQKLETLSQIGSLSDVNTLIQEIIDYRETVYSPATKSALEFLLVFSYSPTALETANNRLSKISEDLTKLTRLNLIEREEFSALISEAETKLTGAERLQAISRAKLLGEEFIEEIIENTTSTEEIIIEETLNETELMLDVTTSTEIIDSTPSIEELVPEESPELSLETLNALGPLDLAQMSLDLIKDVYSTFMEAGDRIKTILGIVDPIEEATEPEDAAQ</sequence>
<feature type="chain" id="PRO_5013829925" description="DUF5667 domain-containing protein" evidence="1">
    <location>
        <begin position="24"/>
        <end position="317"/>
    </location>
</feature>
<gene>
    <name evidence="2" type="ORF">COT88_02245</name>
</gene>